<evidence type="ECO:0000313" key="2">
    <source>
        <dbReference type="EMBL" id="QDG54161.1"/>
    </source>
</evidence>
<name>A0A4Y6Q0Q3_PERCE</name>
<dbReference type="OrthoDB" id="9773828at2"/>
<dbReference type="Gene3D" id="3.20.20.100">
    <property type="entry name" value="NADP-dependent oxidoreductase domain"/>
    <property type="match status" value="1"/>
</dbReference>
<sequence length="277" mass="31455">MDQTHSIPRFIYGTAWKEEQTRPLTELALEQGFRAIDTANQRKHYFEAGVGEAIAAKIDEGLVTRDELFIQTKFTYLAGQDHRLPYDPDASFTEQVEQSFASSLEHLQTDHIDSYVLHGPSTRDGLADADREVWRAMERLLDDGRVGAIGASNISAEQLEELVDWAEHPPTYVQNRCFARTGWDLKVRLVCEAHGIHYQGFSLLTANRKELETPPMQDIAQRHERTVAQVVFRFAMQVGMLPLTGTSSEQHMREDLAALDFELTPDEVDTIERIALL</sequence>
<dbReference type="Proteomes" id="UP000315995">
    <property type="component" value="Chromosome"/>
</dbReference>
<organism evidence="2 3">
    <name type="scientific">Persicimonas caeni</name>
    <dbReference type="NCBI Taxonomy" id="2292766"/>
    <lineage>
        <taxon>Bacteria</taxon>
        <taxon>Deltaproteobacteria</taxon>
        <taxon>Bradymonadales</taxon>
        <taxon>Bradymonadaceae</taxon>
        <taxon>Persicimonas</taxon>
    </lineage>
</organism>
<evidence type="ECO:0000313" key="3">
    <source>
        <dbReference type="Proteomes" id="UP000315995"/>
    </source>
</evidence>
<dbReference type="PRINTS" id="PR00069">
    <property type="entry name" value="ALDKETRDTASE"/>
</dbReference>
<dbReference type="PANTHER" id="PTHR11732">
    <property type="entry name" value="ALDO/KETO REDUCTASE"/>
    <property type="match status" value="1"/>
</dbReference>
<evidence type="ECO:0000259" key="1">
    <source>
        <dbReference type="Pfam" id="PF00248"/>
    </source>
</evidence>
<dbReference type="InterPro" id="IPR020471">
    <property type="entry name" value="AKR"/>
</dbReference>
<dbReference type="GO" id="GO:0016491">
    <property type="term" value="F:oxidoreductase activity"/>
    <property type="evidence" value="ECO:0007669"/>
    <property type="project" value="InterPro"/>
</dbReference>
<dbReference type="SUPFAM" id="SSF51430">
    <property type="entry name" value="NAD(P)-linked oxidoreductase"/>
    <property type="match status" value="1"/>
</dbReference>
<dbReference type="RefSeq" id="WP_141200605.1">
    <property type="nucleotide sequence ID" value="NZ_CP041186.1"/>
</dbReference>
<dbReference type="InterPro" id="IPR036812">
    <property type="entry name" value="NAD(P)_OxRdtase_dom_sf"/>
</dbReference>
<accession>A0A5B8YBG8</accession>
<dbReference type="EMBL" id="CP041186">
    <property type="protein sequence ID" value="QDG54161.1"/>
    <property type="molecule type" value="Genomic_DNA"/>
</dbReference>
<gene>
    <name evidence="2" type="ORF">FIV42_26490</name>
</gene>
<dbReference type="CDD" id="cd19071">
    <property type="entry name" value="AKR_AKR1-5-like"/>
    <property type="match status" value="1"/>
</dbReference>
<dbReference type="InterPro" id="IPR023210">
    <property type="entry name" value="NADP_OxRdtase_dom"/>
</dbReference>
<keyword evidence="3" id="KW-1185">Reference proteome</keyword>
<proteinExistence type="predicted"/>
<accession>A0A4Y6Q0Q3</accession>
<dbReference type="Pfam" id="PF00248">
    <property type="entry name" value="Aldo_ket_red"/>
    <property type="match status" value="1"/>
</dbReference>
<dbReference type="AlphaFoldDB" id="A0A4Y6Q0Q3"/>
<feature type="domain" description="NADP-dependent oxidoreductase" evidence="1">
    <location>
        <begin position="17"/>
        <end position="274"/>
    </location>
</feature>
<reference evidence="2 3" key="1">
    <citation type="submission" date="2019-06" db="EMBL/GenBank/DDBJ databases">
        <title>Persicimonas caeni gen. nov., sp. nov., a predatory bacterium isolated from solar saltern.</title>
        <authorList>
            <person name="Wang S."/>
        </authorList>
    </citation>
    <scope>NUCLEOTIDE SEQUENCE [LARGE SCALE GENOMIC DNA]</scope>
    <source>
        <strain evidence="2 3">YN101</strain>
    </source>
</reference>
<protein>
    <submittedName>
        <fullName evidence="2">Aldo/keto reductase</fullName>
    </submittedName>
</protein>